<dbReference type="InterPro" id="IPR012657">
    <property type="entry name" value="23S_rRNA-intervening_sequence"/>
</dbReference>
<protein>
    <submittedName>
        <fullName evidence="1">Four helix bundle protein</fullName>
    </submittedName>
</protein>
<comment type="caution">
    <text evidence="1">The sequence shown here is derived from an EMBL/GenBank/DDBJ whole genome shotgun (WGS) entry which is preliminary data.</text>
</comment>
<dbReference type="SUPFAM" id="SSF158446">
    <property type="entry name" value="IVS-encoded protein-like"/>
    <property type="match status" value="1"/>
</dbReference>
<dbReference type="AlphaFoldDB" id="A0A8J6TIR7"/>
<accession>A0A8J6TIR7</accession>
<organism evidence="1 2">
    <name type="scientific">Candidatus Desulfatibia vada</name>
    <dbReference type="NCBI Taxonomy" id="2841696"/>
    <lineage>
        <taxon>Bacteria</taxon>
        <taxon>Pseudomonadati</taxon>
        <taxon>Thermodesulfobacteriota</taxon>
        <taxon>Desulfobacteria</taxon>
        <taxon>Desulfobacterales</taxon>
        <taxon>Desulfobacterales incertae sedis</taxon>
        <taxon>Candidatus Desulfatibia</taxon>
    </lineage>
</organism>
<dbReference type="EMBL" id="JACNIG010000015">
    <property type="protein sequence ID" value="MBC8430324.1"/>
    <property type="molecule type" value="Genomic_DNA"/>
</dbReference>
<evidence type="ECO:0000313" key="1">
    <source>
        <dbReference type="EMBL" id="MBC8430324.1"/>
    </source>
</evidence>
<dbReference type="Gene3D" id="1.20.1440.60">
    <property type="entry name" value="23S rRNA-intervening sequence"/>
    <property type="match status" value="1"/>
</dbReference>
<dbReference type="InterPro" id="IPR036583">
    <property type="entry name" value="23S_rRNA_IVS_sf"/>
</dbReference>
<sequence length="136" mass="15969">MNRKNMNRGFKKLRVWQDAISLYVLAYKVFSGFPFELKKVAANSIDAAHSISRNVSEGYCRRSLKEYLNHLNIALGSCGEFHSCYESFKQADQIKDDEYEQLDQLHYKVENALLKLIKSLQKKQKDNQWEDTFHSK</sequence>
<reference evidence="1 2" key="1">
    <citation type="submission" date="2020-08" db="EMBL/GenBank/DDBJ databases">
        <title>Bridging the membrane lipid divide: bacteria of the FCB group superphylum have the potential to synthesize archaeal ether lipids.</title>
        <authorList>
            <person name="Villanueva L."/>
            <person name="Von Meijenfeldt F.A.B."/>
            <person name="Westbye A.B."/>
            <person name="Yadav S."/>
            <person name="Hopmans E.C."/>
            <person name="Dutilh B.E."/>
            <person name="Sinninghe Damste J.S."/>
        </authorList>
    </citation>
    <scope>NUCLEOTIDE SEQUENCE [LARGE SCALE GENOMIC DNA]</scope>
    <source>
        <strain evidence="1">NIOZ-UU17</strain>
    </source>
</reference>
<dbReference type="Proteomes" id="UP000605201">
    <property type="component" value="Unassembled WGS sequence"/>
</dbReference>
<dbReference type="PANTHER" id="PTHR38471">
    <property type="entry name" value="FOUR HELIX BUNDLE PROTEIN"/>
    <property type="match status" value="1"/>
</dbReference>
<dbReference type="Pfam" id="PF05635">
    <property type="entry name" value="23S_rRNA_IVP"/>
    <property type="match status" value="1"/>
</dbReference>
<evidence type="ECO:0000313" key="2">
    <source>
        <dbReference type="Proteomes" id="UP000605201"/>
    </source>
</evidence>
<proteinExistence type="predicted"/>
<gene>
    <name evidence="1" type="ORF">H8D96_00225</name>
</gene>
<name>A0A8J6TIR7_9BACT</name>
<dbReference type="NCBIfam" id="TIGR02436">
    <property type="entry name" value="four helix bundle protein"/>
    <property type="match status" value="1"/>
</dbReference>
<dbReference type="PANTHER" id="PTHR38471:SF2">
    <property type="entry name" value="FOUR HELIX BUNDLE PROTEIN"/>
    <property type="match status" value="1"/>
</dbReference>